<organism evidence="1 2">
    <name type="scientific">Vallitalea guaymasensis</name>
    <dbReference type="NCBI Taxonomy" id="1185412"/>
    <lineage>
        <taxon>Bacteria</taxon>
        <taxon>Bacillati</taxon>
        <taxon>Bacillota</taxon>
        <taxon>Clostridia</taxon>
        <taxon>Lachnospirales</taxon>
        <taxon>Vallitaleaceae</taxon>
        <taxon>Vallitalea</taxon>
    </lineage>
</organism>
<gene>
    <name evidence="1" type="ORF">HYG85_05570</name>
</gene>
<dbReference type="RefSeq" id="WP_212692645.1">
    <property type="nucleotide sequence ID" value="NZ_CP058561.1"/>
</dbReference>
<reference evidence="1 2" key="1">
    <citation type="submission" date="2020-07" db="EMBL/GenBank/DDBJ databases">
        <title>Vallitalea guaymasensis genome.</title>
        <authorList>
            <person name="Postec A."/>
        </authorList>
    </citation>
    <scope>NUCLEOTIDE SEQUENCE [LARGE SCALE GENOMIC DNA]</scope>
    <source>
        <strain evidence="1 2">Ra1766G1</strain>
    </source>
</reference>
<dbReference type="Proteomes" id="UP000677305">
    <property type="component" value="Chromosome"/>
</dbReference>
<protein>
    <submittedName>
        <fullName evidence="1">Uncharacterized protein</fullName>
    </submittedName>
</protein>
<dbReference type="AlphaFoldDB" id="A0A8J8SB69"/>
<dbReference type="EMBL" id="CP058561">
    <property type="protein sequence ID" value="QUH28417.1"/>
    <property type="molecule type" value="Genomic_DNA"/>
</dbReference>
<accession>A0A8J8SB69</accession>
<dbReference type="KEGG" id="vgu:HYG85_05570"/>
<name>A0A8J8SB69_9FIRM</name>
<proteinExistence type="predicted"/>
<evidence type="ECO:0000313" key="2">
    <source>
        <dbReference type="Proteomes" id="UP000677305"/>
    </source>
</evidence>
<evidence type="ECO:0000313" key="1">
    <source>
        <dbReference type="EMBL" id="QUH28417.1"/>
    </source>
</evidence>
<keyword evidence="2" id="KW-1185">Reference proteome</keyword>
<sequence>MNSKKLPISSTPIIGYVVHAFPLSIIFNYDKCMPWFSCNYIQLICRTTLRNNFFDFFTLCTATEIPWVGSIYPGIPWLNTHSIDNYTLIDCNININRSIINSLMRDNYIVCHLDEYYVPNRPTYQKEHFFHENMIYGFDNDKKEYDILGFDSKGIFNSTKISYDEFEQASSDLATHNHDIKLLHIKDDFTYDLDLNCIKNSLLDYLNGENSSSKYTILRNPTTDFAYGIDIYEQLIKYLKLLHNNVGVNDIRPFHLLWEHKKCMVIRIEYLMKKYTGTVCDLEAIKDEYITIQQICFSIRNLFLKFNMTKRVEIIEKIIPLLEDVCDREQSIIPRFITEIERLEKA</sequence>